<evidence type="ECO:0000313" key="2">
    <source>
        <dbReference type="EMBL" id="MVQ29504.1"/>
    </source>
</evidence>
<feature type="compositionally biased region" description="Acidic residues" evidence="1">
    <location>
        <begin position="16"/>
        <end position="26"/>
    </location>
</feature>
<dbReference type="Proteomes" id="UP000469385">
    <property type="component" value="Unassembled WGS sequence"/>
</dbReference>
<sequence>MATADMTPHTPGLEHEEPELWSEDDIPTPSNDDPEEAARHTEVHPQKP</sequence>
<comment type="caution">
    <text evidence="2">The sequence shown here is derived from an EMBL/GenBank/DDBJ whole genome shotgun (WGS) entry which is preliminary data.</text>
</comment>
<evidence type="ECO:0000256" key="1">
    <source>
        <dbReference type="SAM" id="MobiDB-lite"/>
    </source>
</evidence>
<protein>
    <submittedName>
        <fullName evidence="2">Uncharacterized protein</fullName>
    </submittedName>
</protein>
<proteinExistence type="predicted"/>
<feature type="compositionally biased region" description="Basic and acidic residues" evidence="1">
    <location>
        <begin position="36"/>
        <end position="48"/>
    </location>
</feature>
<reference evidence="2 3" key="1">
    <citation type="submission" date="2019-12" db="EMBL/GenBank/DDBJ databases">
        <authorList>
            <person name="Huq M.A."/>
        </authorList>
    </citation>
    <scope>NUCLEOTIDE SEQUENCE [LARGE SCALE GENOMIC DNA]</scope>
    <source>
        <strain evidence="2 3">MAH-25</strain>
    </source>
</reference>
<name>A0A6N8IRN9_9BURK</name>
<keyword evidence="3" id="KW-1185">Reference proteome</keyword>
<evidence type="ECO:0000313" key="3">
    <source>
        <dbReference type="Proteomes" id="UP000469385"/>
    </source>
</evidence>
<dbReference type="EMBL" id="WSEL01000003">
    <property type="protein sequence ID" value="MVQ29504.1"/>
    <property type="molecule type" value="Genomic_DNA"/>
</dbReference>
<feature type="region of interest" description="Disordered" evidence="1">
    <location>
        <begin position="1"/>
        <end position="48"/>
    </location>
</feature>
<gene>
    <name evidence="2" type="ORF">GON04_08595</name>
</gene>
<dbReference type="AlphaFoldDB" id="A0A6N8IRN9"/>
<accession>A0A6N8IRN9</accession>
<organism evidence="2 3">
    <name type="scientific">Ramlibacter pinisoli</name>
    <dbReference type="NCBI Taxonomy" id="2682844"/>
    <lineage>
        <taxon>Bacteria</taxon>
        <taxon>Pseudomonadati</taxon>
        <taxon>Pseudomonadota</taxon>
        <taxon>Betaproteobacteria</taxon>
        <taxon>Burkholderiales</taxon>
        <taxon>Comamonadaceae</taxon>
        <taxon>Ramlibacter</taxon>
    </lineage>
</organism>
<dbReference type="RefSeq" id="WP_157397505.1">
    <property type="nucleotide sequence ID" value="NZ_WSEL01000003.1"/>
</dbReference>